<dbReference type="PANTHER" id="PTHR30244">
    <property type="entry name" value="TRANSAMINASE"/>
    <property type="match status" value="1"/>
</dbReference>
<dbReference type="EMBL" id="JAWJBA010000003">
    <property type="protein sequence ID" value="MDV2685095.1"/>
    <property type="molecule type" value="Genomic_DNA"/>
</dbReference>
<dbReference type="InterPro" id="IPR015421">
    <property type="entry name" value="PyrdxlP-dep_Trfase_major"/>
</dbReference>
<dbReference type="InterPro" id="IPR015422">
    <property type="entry name" value="PyrdxlP-dep_Trfase_small"/>
</dbReference>
<dbReference type="EC" id="2.6.1.-" evidence="4"/>
<dbReference type="PANTHER" id="PTHR30244:SF36">
    <property type="entry name" value="3-OXO-GLUCOSE-6-PHOSPHATE:GLUTAMATE AMINOTRANSFERASE"/>
    <property type="match status" value="1"/>
</dbReference>
<dbReference type="GO" id="GO:0008483">
    <property type="term" value="F:transaminase activity"/>
    <property type="evidence" value="ECO:0007669"/>
    <property type="project" value="UniProtKB-KW"/>
</dbReference>
<keyword evidence="4" id="KW-0808">Transferase</keyword>
<name>A0ABU3XB34_9BACI</name>
<reference evidence="4 5" key="1">
    <citation type="submission" date="2023-10" db="EMBL/GenBank/DDBJ databases">
        <title>Screening of Alkalihalobacillus lindianensis BZ-TG-R113 and Its Alleviation of Salt Stress on Rapeseed Growth.</title>
        <authorList>
            <person name="Zhao B."/>
            <person name="Guo T."/>
        </authorList>
    </citation>
    <scope>NUCLEOTIDE SEQUENCE [LARGE SCALE GENOMIC DNA]</scope>
    <source>
        <strain evidence="4 5">BZ-TG-R113</strain>
    </source>
</reference>
<evidence type="ECO:0000256" key="1">
    <source>
        <dbReference type="ARBA" id="ARBA00022898"/>
    </source>
</evidence>
<keyword evidence="1 3" id="KW-0663">Pyridoxal phosphate</keyword>
<comment type="caution">
    <text evidence="4">The sequence shown here is derived from an EMBL/GenBank/DDBJ whole genome shotgun (WGS) entry which is preliminary data.</text>
</comment>
<comment type="similarity">
    <text evidence="2 3">Belongs to the DegT/DnrJ/EryC1 family.</text>
</comment>
<dbReference type="InterPro" id="IPR000653">
    <property type="entry name" value="DegT/StrS_aminotransferase"/>
</dbReference>
<keyword evidence="5" id="KW-1185">Reference proteome</keyword>
<dbReference type="CDD" id="cd00616">
    <property type="entry name" value="AHBA_syn"/>
    <property type="match status" value="1"/>
</dbReference>
<dbReference type="Gene3D" id="3.90.1150.10">
    <property type="entry name" value="Aspartate Aminotransferase, domain 1"/>
    <property type="match status" value="1"/>
</dbReference>
<evidence type="ECO:0000256" key="2">
    <source>
        <dbReference type="ARBA" id="ARBA00037999"/>
    </source>
</evidence>
<protein>
    <submittedName>
        <fullName evidence="4">DegT/DnrJ/EryC1/StrS family aminotransferase</fullName>
        <ecNumber evidence="4">2.6.1.-</ecNumber>
    </submittedName>
</protein>
<dbReference type="Gene3D" id="3.40.640.10">
    <property type="entry name" value="Type I PLP-dependent aspartate aminotransferase-like (Major domain)"/>
    <property type="match status" value="1"/>
</dbReference>
<dbReference type="Pfam" id="PF01041">
    <property type="entry name" value="DegT_DnrJ_EryC1"/>
    <property type="match status" value="1"/>
</dbReference>
<accession>A0ABU3XB34</accession>
<dbReference type="SUPFAM" id="SSF53383">
    <property type="entry name" value="PLP-dependent transferases"/>
    <property type="match status" value="1"/>
</dbReference>
<proteinExistence type="inferred from homology"/>
<evidence type="ECO:0000256" key="3">
    <source>
        <dbReference type="RuleBase" id="RU004508"/>
    </source>
</evidence>
<dbReference type="PIRSF" id="PIRSF000390">
    <property type="entry name" value="PLP_StrS"/>
    <property type="match status" value="1"/>
</dbReference>
<organism evidence="4 5">
    <name type="scientific">Alkalihalophilus lindianensis</name>
    <dbReference type="NCBI Taxonomy" id="1630542"/>
    <lineage>
        <taxon>Bacteria</taxon>
        <taxon>Bacillati</taxon>
        <taxon>Bacillota</taxon>
        <taxon>Bacilli</taxon>
        <taxon>Bacillales</taxon>
        <taxon>Bacillaceae</taxon>
        <taxon>Alkalihalophilus</taxon>
    </lineage>
</organism>
<keyword evidence="4" id="KW-0032">Aminotransferase</keyword>
<evidence type="ECO:0000313" key="5">
    <source>
        <dbReference type="Proteomes" id="UP001287282"/>
    </source>
</evidence>
<evidence type="ECO:0000313" key="4">
    <source>
        <dbReference type="EMBL" id="MDV2685095.1"/>
    </source>
</evidence>
<gene>
    <name evidence="4" type="ORF">RYX56_12000</name>
</gene>
<sequence length="375" mass="42032">MEEHISLIHVDRQFQSIKREVLASIENVLNSGQYILGKEVEQFELEVGQYLNTAYSVSVANGTDALVLSLKALGIGKGDEVITTPFTFFATAEAISRIGAKPVFVDIDQDSLNIDASYIEAAITSRTKAILPVHLFGLSCDINKVCQVAKKHNLFVVEDACQAFGATNHELKLGTVGDIGCYSFFPTKNLSSIGDGGLVVTNNEEIARKIKKLRHHGSTRKYYHDEIGYNSRLDEIHAAILRICLKKIDLWNSVRIKRAKKYQSLDGINGMKTPKIPASNGSHIYHLYCIEHDHRDDLMDYLKQHNIASGIYYPIPLHLQEVYKNLGYKKGDFPVSEQKADVLLALPMHPFLSDEEQDRVIKVLQAYKEPGKDDD</sequence>
<dbReference type="RefSeq" id="WP_317122284.1">
    <property type="nucleotide sequence ID" value="NZ_JAWJBA010000003.1"/>
</dbReference>
<dbReference type="Proteomes" id="UP001287282">
    <property type="component" value="Unassembled WGS sequence"/>
</dbReference>
<dbReference type="InterPro" id="IPR015424">
    <property type="entry name" value="PyrdxlP-dep_Trfase"/>
</dbReference>